<evidence type="ECO:0000256" key="6">
    <source>
        <dbReference type="SAM" id="Phobius"/>
    </source>
</evidence>
<evidence type="ECO:0000256" key="1">
    <source>
        <dbReference type="ARBA" id="ARBA00004162"/>
    </source>
</evidence>
<dbReference type="EMBL" id="WTYH01000001">
    <property type="protein sequence ID" value="MXO92526.1"/>
    <property type="molecule type" value="Genomic_DNA"/>
</dbReference>
<evidence type="ECO:0000256" key="3">
    <source>
        <dbReference type="ARBA" id="ARBA00022692"/>
    </source>
</evidence>
<evidence type="ECO:0000313" key="8">
    <source>
        <dbReference type="EMBL" id="MXO92526.1"/>
    </source>
</evidence>
<organism evidence="8 9">
    <name type="scientific">Aurantiacibacter arachoides</name>
    <dbReference type="NCBI Taxonomy" id="1850444"/>
    <lineage>
        <taxon>Bacteria</taxon>
        <taxon>Pseudomonadati</taxon>
        <taxon>Pseudomonadota</taxon>
        <taxon>Alphaproteobacteria</taxon>
        <taxon>Sphingomonadales</taxon>
        <taxon>Erythrobacteraceae</taxon>
        <taxon>Aurantiacibacter</taxon>
    </lineage>
</organism>
<comment type="caution">
    <text evidence="8">The sequence shown here is derived from an EMBL/GenBank/DDBJ whole genome shotgun (WGS) entry which is preliminary data.</text>
</comment>
<proteinExistence type="predicted"/>
<dbReference type="Pfam" id="PF04024">
    <property type="entry name" value="PspC"/>
    <property type="match status" value="1"/>
</dbReference>
<reference evidence="8 9" key="1">
    <citation type="submission" date="2019-12" db="EMBL/GenBank/DDBJ databases">
        <title>Genomic-based taxomic classification of the family Erythrobacteraceae.</title>
        <authorList>
            <person name="Xu L."/>
        </authorList>
    </citation>
    <scope>NUCLEOTIDE SEQUENCE [LARGE SCALE GENOMIC DNA]</scope>
    <source>
        <strain evidence="8 9">RC4-10-4</strain>
    </source>
</reference>
<dbReference type="PANTHER" id="PTHR33885">
    <property type="entry name" value="PHAGE SHOCK PROTEIN C"/>
    <property type="match status" value="1"/>
</dbReference>
<accession>A0A845A047</accession>
<evidence type="ECO:0000256" key="5">
    <source>
        <dbReference type="ARBA" id="ARBA00023136"/>
    </source>
</evidence>
<evidence type="ECO:0000256" key="2">
    <source>
        <dbReference type="ARBA" id="ARBA00022475"/>
    </source>
</evidence>
<dbReference type="InterPro" id="IPR052027">
    <property type="entry name" value="PspC"/>
</dbReference>
<comment type="subcellular location">
    <subcellularLocation>
        <location evidence="1">Cell membrane</location>
        <topology evidence="1">Single-pass membrane protein</topology>
    </subcellularLocation>
</comment>
<feature type="transmembrane region" description="Helical" evidence="6">
    <location>
        <begin position="44"/>
        <end position="68"/>
    </location>
</feature>
<dbReference type="AlphaFoldDB" id="A0A845A047"/>
<feature type="domain" description="Phage shock protein PspC N-terminal" evidence="7">
    <location>
        <begin position="17"/>
        <end position="67"/>
    </location>
</feature>
<evidence type="ECO:0000259" key="7">
    <source>
        <dbReference type="Pfam" id="PF04024"/>
    </source>
</evidence>
<dbReference type="InterPro" id="IPR007168">
    <property type="entry name" value="Phageshock_PspC_N"/>
</dbReference>
<evidence type="ECO:0000313" key="9">
    <source>
        <dbReference type="Proteomes" id="UP000460626"/>
    </source>
</evidence>
<keyword evidence="2" id="KW-1003">Cell membrane</keyword>
<keyword evidence="9" id="KW-1185">Reference proteome</keyword>
<protein>
    <submittedName>
        <fullName evidence="8">PspC domain-containing protein</fullName>
    </submittedName>
</protein>
<dbReference type="OrthoDB" id="7359894at2"/>
<sequence>MSDVRSVDRRAPTGFRLDTLNSKVGGVCGGIANRFDVDPLIVRLAFVIAAFASLGTAVIVYLAIWLLAQ</sequence>
<name>A0A845A047_9SPHN</name>
<gene>
    <name evidence="8" type="ORF">GRI62_02760</name>
</gene>
<dbReference type="Proteomes" id="UP000460626">
    <property type="component" value="Unassembled WGS sequence"/>
</dbReference>
<dbReference type="PANTHER" id="PTHR33885:SF3">
    <property type="entry name" value="PHAGE SHOCK PROTEIN C"/>
    <property type="match status" value="1"/>
</dbReference>
<dbReference type="RefSeq" id="WP_131451898.1">
    <property type="nucleotide sequence ID" value="NZ_BMJK01000001.1"/>
</dbReference>
<keyword evidence="5 6" id="KW-0472">Membrane</keyword>
<evidence type="ECO:0000256" key="4">
    <source>
        <dbReference type="ARBA" id="ARBA00022989"/>
    </source>
</evidence>
<keyword evidence="3 6" id="KW-0812">Transmembrane</keyword>
<keyword evidence="4 6" id="KW-1133">Transmembrane helix</keyword>
<dbReference type="GO" id="GO:0005886">
    <property type="term" value="C:plasma membrane"/>
    <property type="evidence" value="ECO:0007669"/>
    <property type="project" value="UniProtKB-SubCell"/>
</dbReference>